<dbReference type="SUPFAM" id="SSF53098">
    <property type="entry name" value="Ribonuclease H-like"/>
    <property type="match status" value="1"/>
</dbReference>
<name>A0A8H3M848_9GLOM</name>
<proteinExistence type="predicted"/>
<dbReference type="AlphaFoldDB" id="A0A8H3M848"/>
<dbReference type="OrthoDB" id="2339289at2759"/>
<accession>A0A8H3M848</accession>
<dbReference type="InterPro" id="IPR058913">
    <property type="entry name" value="Integrase_dom_put"/>
</dbReference>
<dbReference type="GO" id="GO:0003676">
    <property type="term" value="F:nucleic acid binding"/>
    <property type="evidence" value="ECO:0007669"/>
    <property type="project" value="InterPro"/>
</dbReference>
<dbReference type="PANTHER" id="PTHR46791:SF5">
    <property type="entry name" value="CLR5 DOMAIN-CONTAINING PROTEIN-RELATED"/>
    <property type="match status" value="1"/>
</dbReference>
<organism evidence="2 3">
    <name type="scientific">Rhizophagus clarus</name>
    <dbReference type="NCBI Taxonomy" id="94130"/>
    <lineage>
        <taxon>Eukaryota</taxon>
        <taxon>Fungi</taxon>
        <taxon>Fungi incertae sedis</taxon>
        <taxon>Mucoromycota</taxon>
        <taxon>Glomeromycotina</taxon>
        <taxon>Glomeromycetes</taxon>
        <taxon>Glomerales</taxon>
        <taxon>Glomeraceae</taxon>
        <taxon>Rhizophagus</taxon>
    </lineage>
</organism>
<gene>
    <name evidence="2" type="ORF">RCL2_002578200</name>
</gene>
<dbReference type="Proteomes" id="UP000615446">
    <property type="component" value="Unassembled WGS sequence"/>
</dbReference>
<evidence type="ECO:0000313" key="2">
    <source>
        <dbReference type="EMBL" id="GES99271.1"/>
    </source>
</evidence>
<reference evidence="2" key="1">
    <citation type="submission" date="2019-10" db="EMBL/GenBank/DDBJ databases">
        <title>Conservation and host-specific expression of non-tandemly repeated heterogenous ribosome RNA gene in arbuscular mycorrhizal fungi.</title>
        <authorList>
            <person name="Maeda T."/>
            <person name="Kobayashi Y."/>
            <person name="Nakagawa T."/>
            <person name="Ezawa T."/>
            <person name="Yamaguchi K."/>
            <person name="Bino T."/>
            <person name="Nishimoto Y."/>
            <person name="Shigenobu S."/>
            <person name="Kawaguchi M."/>
        </authorList>
    </citation>
    <scope>NUCLEOTIDE SEQUENCE</scope>
    <source>
        <strain evidence="2">HR1</strain>
    </source>
</reference>
<evidence type="ECO:0000259" key="1">
    <source>
        <dbReference type="PROSITE" id="PS50994"/>
    </source>
</evidence>
<dbReference type="InterPro" id="IPR012337">
    <property type="entry name" value="RNaseH-like_sf"/>
</dbReference>
<dbReference type="Gene3D" id="3.30.420.10">
    <property type="entry name" value="Ribonuclease H-like superfamily/Ribonuclease H"/>
    <property type="match status" value="1"/>
</dbReference>
<dbReference type="GO" id="GO:0005634">
    <property type="term" value="C:nucleus"/>
    <property type="evidence" value="ECO:0007669"/>
    <property type="project" value="UniProtKB-ARBA"/>
</dbReference>
<dbReference type="PROSITE" id="PS50994">
    <property type="entry name" value="INTEGRASE"/>
    <property type="match status" value="1"/>
</dbReference>
<dbReference type="GO" id="GO:0015074">
    <property type="term" value="P:DNA integration"/>
    <property type="evidence" value="ECO:0007669"/>
    <property type="project" value="InterPro"/>
</dbReference>
<dbReference type="PANTHER" id="PTHR46791">
    <property type="entry name" value="EXPRESSED PROTEIN"/>
    <property type="match status" value="1"/>
</dbReference>
<dbReference type="InterPro" id="IPR036397">
    <property type="entry name" value="RNaseH_sf"/>
</dbReference>
<dbReference type="EMBL" id="BLAL01000278">
    <property type="protein sequence ID" value="GES99271.1"/>
    <property type="molecule type" value="Genomic_DNA"/>
</dbReference>
<comment type="caution">
    <text evidence="2">The sequence shown here is derived from an EMBL/GenBank/DDBJ whole genome shotgun (WGS) entry which is preliminary data.</text>
</comment>
<sequence>MATLTLQQRFDMFSDSILSNAIRSLENESDSKSLEIQAERLSTLLTMYNHVRHYYNEESLNSKFEEINYVKNRIQQQIQFLNNNSTFARRTFVIKKPTGGRPKFEVDVEAIKLLREQEFSWKKIAEIFEISPSTLGNIRKEYSIEDTIQPYSDISNNELDLLIRQIKHDNPFYGEVMIAGALKSRQIIVPRICLRESIRRVDAFGIVTRISNVIPRRQYRVAGPNALWHIDGHHKLIRWKFVIHAGIDGFSRMITYIHCSGNNKSETVLRYFLQGKNEFGLPSRVRADHGGENVLVKRYMNEARGEERNSFIAGRSVHNQRIERLWVDLIKDVVKVYATVFMYLEDRNELNIDNNIYMFCLHYVFLPRINKSLKEWKSTWNNHKISTEGHLSPIQLYTQGMLQCGYRGMEDNNINPNEYGIDYNGSASDDNNTIVFVDEPRNILNHNQKILLQSCINPLEEDREGYGINVYNKTIQFVADILRNNH</sequence>
<dbReference type="InterPro" id="IPR001584">
    <property type="entry name" value="Integrase_cat-core"/>
</dbReference>
<evidence type="ECO:0000313" key="3">
    <source>
        <dbReference type="Proteomes" id="UP000615446"/>
    </source>
</evidence>
<protein>
    <submittedName>
        <fullName evidence="2">Uncharacterized protein LOC114542033</fullName>
    </submittedName>
</protein>
<dbReference type="Pfam" id="PF24764">
    <property type="entry name" value="rva_4"/>
    <property type="match status" value="1"/>
</dbReference>
<feature type="domain" description="Integrase catalytic" evidence="1">
    <location>
        <begin position="220"/>
        <end position="401"/>
    </location>
</feature>